<evidence type="ECO:0000256" key="4">
    <source>
        <dbReference type="ARBA" id="ARBA00004906"/>
    </source>
</evidence>
<dbReference type="GO" id="GO:0036297">
    <property type="term" value="P:interstrand cross-link repair"/>
    <property type="evidence" value="ECO:0007669"/>
    <property type="project" value="InterPro"/>
</dbReference>
<keyword evidence="12" id="KW-0833">Ubl conjugation pathway</keyword>
<feature type="compositionally biased region" description="Acidic residues" evidence="17">
    <location>
        <begin position="1"/>
        <end position="15"/>
    </location>
</feature>
<keyword evidence="10" id="KW-0227">DNA damage</keyword>
<dbReference type="OMA" id="CLESWEM"/>
<dbReference type="OrthoDB" id="5600418at2759"/>
<dbReference type="KEGG" id="dan:6493374"/>
<dbReference type="InterPro" id="IPR056527">
    <property type="entry name" value="WD40_RFWD3"/>
</dbReference>
<protein>
    <recommendedName>
        <fullName evidence="5">RING-type E3 ubiquitin transferase</fullName>
        <ecNumber evidence="5">2.3.2.27</ecNumber>
    </recommendedName>
</protein>
<dbReference type="SMART" id="SM00320">
    <property type="entry name" value="WD40"/>
    <property type="match status" value="2"/>
</dbReference>
<evidence type="ECO:0000313" key="19">
    <source>
        <dbReference type="EMBL" id="EDV40436.1"/>
    </source>
</evidence>
<gene>
    <name evidence="19" type="primary">Dana\GF10504</name>
    <name evidence="19" type="synonym">dana_GLEANR_10458</name>
    <name evidence="19" type="ORF">GF10504</name>
</gene>
<dbReference type="Gene3D" id="2.130.10.10">
    <property type="entry name" value="YVTN repeat-like/Quinoprotein amine dehydrogenase"/>
    <property type="match status" value="1"/>
</dbReference>
<dbReference type="PANTHER" id="PTHR16047:SF7">
    <property type="entry name" value="E3 UBIQUITIN-PROTEIN LIGASE RFWD3"/>
    <property type="match status" value="1"/>
</dbReference>
<dbReference type="Pfam" id="PF23419">
    <property type="entry name" value="WD40_RFWD3"/>
    <property type="match status" value="1"/>
</dbReference>
<evidence type="ECO:0000256" key="9">
    <source>
        <dbReference type="ARBA" id="ARBA00022737"/>
    </source>
</evidence>
<feature type="region of interest" description="Disordered" evidence="17">
    <location>
        <begin position="1"/>
        <end position="26"/>
    </location>
</feature>
<evidence type="ECO:0000256" key="1">
    <source>
        <dbReference type="ARBA" id="ARBA00000900"/>
    </source>
</evidence>
<feature type="compositionally biased region" description="Acidic residues" evidence="17">
    <location>
        <begin position="78"/>
        <end position="87"/>
    </location>
</feature>
<comment type="pathway">
    <text evidence="4">Protein modification; protein ubiquitination.</text>
</comment>
<evidence type="ECO:0000256" key="5">
    <source>
        <dbReference type="ARBA" id="ARBA00012483"/>
    </source>
</evidence>
<evidence type="ECO:0000256" key="13">
    <source>
        <dbReference type="ARBA" id="ARBA00022833"/>
    </source>
</evidence>
<evidence type="ECO:0000256" key="14">
    <source>
        <dbReference type="ARBA" id="ARBA00023204"/>
    </source>
</evidence>
<evidence type="ECO:0000256" key="2">
    <source>
        <dbReference type="ARBA" id="ARBA00004322"/>
    </source>
</evidence>
<keyword evidence="9" id="KW-0677">Repeat</keyword>
<dbReference type="PANTHER" id="PTHR16047">
    <property type="entry name" value="RFWD3 PROTEIN"/>
    <property type="match status" value="1"/>
</dbReference>
<keyword evidence="8" id="KW-0808">Transferase</keyword>
<feature type="domain" description="RING-type" evidence="18">
    <location>
        <begin position="283"/>
        <end position="332"/>
    </location>
</feature>
<dbReference type="GO" id="GO:0016605">
    <property type="term" value="C:PML body"/>
    <property type="evidence" value="ECO:0007669"/>
    <property type="project" value="UniProtKB-SubCell"/>
</dbReference>
<proteinExistence type="predicted"/>
<evidence type="ECO:0000256" key="15">
    <source>
        <dbReference type="ARBA" id="ARBA00023242"/>
    </source>
</evidence>
<feature type="compositionally biased region" description="Acidic residues" evidence="17">
    <location>
        <begin position="115"/>
        <end position="129"/>
    </location>
</feature>
<dbReference type="InterPro" id="IPR015943">
    <property type="entry name" value="WD40/YVTN_repeat-like_dom_sf"/>
</dbReference>
<dbReference type="SUPFAM" id="SSF50978">
    <property type="entry name" value="WD40 repeat-like"/>
    <property type="match status" value="1"/>
</dbReference>
<evidence type="ECO:0000256" key="17">
    <source>
        <dbReference type="SAM" id="MobiDB-lite"/>
    </source>
</evidence>
<evidence type="ECO:0000256" key="8">
    <source>
        <dbReference type="ARBA" id="ARBA00022679"/>
    </source>
</evidence>
<dbReference type="eggNOG" id="KOG1645">
    <property type="taxonomic scope" value="Eukaryota"/>
</dbReference>
<dbReference type="GO" id="GO:0008270">
    <property type="term" value="F:zinc ion binding"/>
    <property type="evidence" value="ECO:0007669"/>
    <property type="project" value="UniProtKB-KW"/>
</dbReference>
<evidence type="ECO:0000313" key="20">
    <source>
        <dbReference type="Proteomes" id="UP000007801"/>
    </source>
</evidence>
<dbReference type="AlphaFoldDB" id="B3M4E2"/>
<dbReference type="PhylomeDB" id="B3M4E2"/>
<keyword evidence="20" id="KW-1185">Reference proteome</keyword>
<name>B3M4E2_DROAN</name>
<keyword evidence="6" id="KW-0963">Cytoplasm</keyword>
<feature type="compositionally biased region" description="Low complexity" evidence="17">
    <location>
        <begin position="192"/>
        <end position="215"/>
    </location>
</feature>
<keyword evidence="11 16" id="KW-0479">Metal-binding</keyword>
<keyword evidence="15" id="KW-0539">Nucleus</keyword>
<dbReference type="GO" id="GO:0061630">
    <property type="term" value="F:ubiquitin protein ligase activity"/>
    <property type="evidence" value="ECO:0007669"/>
    <property type="project" value="UniProtKB-EC"/>
</dbReference>
<accession>B3M4E2</accession>
<evidence type="ECO:0000256" key="10">
    <source>
        <dbReference type="ARBA" id="ARBA00022763"/>
    </source>
</evidence>
<feature type="region of interest" description="Disordered" evidence="17">
    <location>
        <begin position="43"/>
        <end position="141"/>
    </location>
</feature>
<dbReference type="PROSITE" id="PS50089">
    <property type="entry name" value="ZF_RING_2"/>
    <property type="match status" value="1"/>
</dbReference>
<dbReference type="GeneID" id="6493374"/>
<dbReference type="InterPro" id="IPR037381">
    <property type="entry name" value="RFWD3"/>
</dbReference>
<sequence length="763" mass="85109">MSDTESAEVDGDLGDEIYSSDSRDSVQPVVRFPSRLRIVTQDELLFNPGGDNADGSSIDDVESVGSADQGRASNFQLSDEDYMDDDNVPPILRGPNRRRRIVTRNEPVGNPSLDDLADGSSVDEVESVESADQGGSSDDMQFIDRLIFEVRVARALNEMVEPRYNREDEAEPSVNQEGQEGGPVEEDSNDNQEVPVDEQVPQEEPQPPMEAQAEPSIEDAAPRPSPPRISRRSQAQEPVVISLDSPSPPKKRKRVSSANTSLKKSPENKPPANLDDEDDGLTCPICLDSWEMSGDHRLVSLRCGHLFGESCIRRWLNESQRQSSVKVCPQCKTKATFRDIRHLYAKRIQMVDTEIREQLETERRRTQTLTTELATAKLAHTLTAEKLSALQRDYDRIKELLRAGGSRGAFSGEGAGSAGQVGINQLASHRLYMEKNFEITREPGCRVLLYSAKHSILVASQKSAQNLFPGYGVRFIDPPTFRPLHFLHTSALLVRDIAFSESQHMLTVASREPKIKLFDIRTRLCSSMFTAHDKMLWSCALDRNEREHFLYGGDLRGGVYIYDTRFPETILSEFQAEENFSPVIHIVAVPPNKTFSSGGFLVCQLTALTFYEYEAASEAAVATRLNVEGPFLSMQYDSVLDTLLISARSNSNAPQSRFILGKLAKMDNTPVLKVMATVYGSKATPIMTRPTQLGVEDNTLIVGYLQDTKQLMMHDVRREERVQTMPVNEVIYDICPVATQAGSYLAALTDNKCRVYKVNSSKR</sequence>
<dbReference type="InterPro" id="IPR013083">
    <property type="entry name" value="Znf_RING/FYVE/PHD"/>
</dbReference>
<feature type="region of interest" description="Disordered" evidence="17">
    <location>
        <begin position="160"/>
        <end position="277"/>
    </location>
</feature>
<dbReference type="GO" id="GO:0016567">
    <property type="term" value="P:protein ubiquitination"/>
    <property type="evidence" value="ECO:0007669"/>
    <property type="project" value="InterPro"/>
</dbReference>
<dbReference type="SUPFAM" id="SSF57850">
    <property type="entry name" value="RING/U-box"/>
    <property type="match status" value="1"/>
</dbReference>
<dbReference type="InParanoid" id="B3M4E2"/>
<evidence type="ECO:0000256" key="11">
    <source>
        <dbReference type="ARBA" id="ARBA00022771"/>
    </source>
</evidence>
<evidence type="ECO:0000256" key="3">
    <source>
        <dbReference type="ARBA" id="ARBA00004496"/>
    </source>
</evidence>
<dbReference type="EMBL" id="CH902618">
    <property type="protein sequence ID" value="EDV40436.1"/>
    <property type="molecule type" value="Genomic_DNA"/>
</dbReference>
<comment type="catalytic activity">
    <reaction evidence="1">
        <text>S-ubiquitinyl-[E2 ubiquitin-conjugating enzyme]-L-cysteine + [acceptor protein]-L-lysine = [E2 ubiquitin-conjugating enzyme]-L-cysteine + N(6)-ubiquitinyl-[acceptor protein]-L-lysine.</text>
        <dbReference type="EC" id="2.3.2.27"/>
    </reaction>
</comment>
<dbReference type="InterPro" id="IPR001841">
    <property type="entry name" value="Znf_RING"/>
</dbReference>
<evidence type="ECO:0000256" key="16">
    <source>
        <dbReference type="PROSITE-ProRule" id="PRU00175"/>
    </source>
</evidence>
<dbReference type="CDD" id="cd16450">
    <property type="entry name" value="mRING-C3HGC3_RFWD3"/>
    <property type="match status" value="1"/>
</dbReference>
<dbReference type="FunCoup" id="B3M4E2">
    <property type="interactions" value="1519"/>
</dbReference>
<keyword evidence="11 16" id="KW-0863">Zinc-finger</keyword>
<dbReference type="HOGENOM" id="CLU_021009_2_0_1"/>
<dbReference type="Gene3D" id="3.30.40.10">
    <property type="entry name" value="Zinc/RING finger domain, C3HC4 (zinc finger)"/>
    <property type="match status" value="1"/>
</dbReference>
<reference evidence="19 20" key="1">
    <citation type="journal article" date="2007" name="Nature">
        <title>Evolution of genes and genomes on the Drosophila phylogeny.</title>
        <authorList>
            <consortium name="Drosophila 12 Genomes Consortium"/>
            <person name="Clark A.G."/>
            <person name="Eisen M.B."/>
            <person name="Smith D.R."/>
            <person name="Bergman C.M."/>
            <person name="Oliver B."/>
            <person name="Markow T.A."/>
            <person name="Kaufman T.C."/>
            <person name="Kellis M."/>
            <person name="Gelbart W."/>
            <person name="Iyer V.N."/>
            <person name="Pollard D.A."/>
            <person name="Sackton T.B."/>
            <person name="Larracuente A.M."/>
            <person name="Singh N.D."/>
            <person name="Abad J.P."/>
            <person name="Abt D.N."/>
            <person name="Adryan B."/>
            <person name="Aguade M."/>
            <person name="Akashi H."/>
            <person name="Anderson W.W."/>
            <person name="Aquadro C.F."/>
            <person name="Ardell D.H."/>
            <person name="Arguello R."/>
            <person name="Artieri C.G."/>
            <person name="Barbash D.A."/>
            <person name="Barker D."/>
            <person name="Barsanti P."/>
            <person name="Batterham P."/>
            <person name="Batzoglou S."/>
            <person name="Begun D."/>
            <person name="Bhutkar A."/>
            <person name="Blanco E."/>
            <person name="Bosak S.A."/>
            <person name="Bradley R.K."/>
            <person name="Brand A.D."/>
            <person name="Brent M.R."/>
            <person name="Brooks A.N."/>
            <person name="Brown R.H."/>
            <person name="Butlin R.K."/>
            <person name="Caggese C."/>
            <person name="Calvi B.R."/>
            <person name="Bernardo de Carvalho A."/>
            <person name="Caspi A."/>
            <person name="Castrezana S."/>
            <person name="Celniker S.E."/>
            <person name="Chang J.L."/>
            <person name="Chapple C."/>
            <person name="Chatterji S."/>
            <person name="Chinwalla A."/>
            <person name="Civetta A."/>
            <person name="Clifton S.W."/>
            <person name="Comeron J.M."/>
            <person name="Costello J.C."/>
            <person name="Coyne J.A."/>
            <person name="Daub J."/>
            <person name="David R.G."/>
            <person name="Delcher A.L."/>
            <person name="Delehaunty K."/>
            <person name="Do C.B."/>
            <person name="Ebling H."/>
            <person name="Edwards K."/>
            <person name="Eickbush T."/>
            <person name="Evans J.D."/>
            <person name="Filipski A."/>
            <person name="Findeiss S."/>
            <person name="Freyhult E."/>
            <person name="Fulton L."/>
            <person name="Fulton R."/>
            <person name="Garcia A.C."/>
            <person name="Gardiner A."/>
            <person name="Garfield D.A."/>
            <person name="Garvin B.E."/>
            <person name="Gibson G."/>
            <person name="Gilbert D."/>
            <person name="Gnerre S."/>
            <person name="Godfrey J."/>
            <person name="Good R."/>
            <person name="Gotea V."/>
            <person name="Gravely B."/>
            <person name="Greenberg A.J."/>
            <person name="Griffiths-Jones S."/>
            <person name="Gross S."/>
            <person name="Guigo R."/>
            <person name="Gustafson E.A."/>
            <person name="Haerty W."/>
            <person name="Hahn M.W."/>
            <person name="Halligan D.L."/>
            <person name="Halpern A.L."/>
            <person name="Halter G.M."/>
            <person name="Han M.V."/>
            <person name="Heger A."/>
            <person name="Hillier L."/>
            <person name="Hinrichs A.S."/>
            <person name="Holmes I."/>
            <person name="Hoskins R.A."/>
            <person name="Hubisz M.J."/>
            <person name="Hultmark D."/>
            <person name="Huntley M.A."/>
            <person name="Jaffe D.B."/>
            <person name="Jagadeeshan S."/>
            <person name="Jeck W.R."/>
            <person name="Johnson J."/>
            <person name="Jones C.D."/>
            <person name="Jordan W.C."/>
            <person name="Karpen G.H."/>
            <person name="Kataoka E."/>
            <person name="Keightley P.D."/>
            <person name="Kheradpour P."/>
            <person name="Kirkness E.F."/>
            <person name="Koerich L.B."/>
            <person name="Kristiansen K."/>
            <person name="Kudrna D."/>
            <person name="Kulathinal R.J."/>
            <person name="Kumar S."/>
            <person name="Kwok R."/>
            <person name="Lander E."/>
            <person name="Langley C.H."/>
            <person name="Lapoint R."/>
            <person name="Lazzaro B.P."/>
            <person name="Lee S.J."/>
            <person name="Levesque L."/>
            <person name="Li R."/>
            <person name="Lin C.F."/>
            <person name="Lin M.F."/>
            <person name="Lindblad-Toh K."/>
            <person name="Llopart A."/>
            <person name="Long M."/>
            <person name="Low L."/>
            <person name="Lozovsky E."/>
            <person name="Lu J."/>
            <person name="Luo M."/>
            <person name="Machado C.A."/>
            <person name="Makalowski W."/>
            <person name="Marzo M."/>
            <person name="Matsuda M."/>
            <person name="Matzkin L."/>
            <person name="McAllister B."/>
            <person name="McBride C.S."/>
            <person name="McKernan B."/>
            <person name="McKernan K."/>
            <person name="Mendez-Lago M."/>
            <person name="Minx P."/>
            <person name="Mollenhauer M.U."/>
            <person name="Montooth K."/>
            <person name="Mount S.M."/>
            <person name="Mu X."/>
            <person name="Myers E."/>
            <person name="Negre B."/>
            <person name="Newfeld S."/>
            <person name="Nielsen R."/>
            <person name="Noor M.A."/>
            <person name="O'Grady P."/>
            <person name="Pachter L."/>
            <person name="Papaceit M."/>
            <person name="Parisi M.J."/>
            <person name="Parisi M."/>
            <person name="Parts L."/>
            <person name="Pedersen J.S."/>
            <person name="Pesole G."/>
            <person name="Phillippy A.M."/>
            <person name="Ponting C.P."/>
            <person name="Pop M."/>
            <person name="Porcelli D."/>
            <person name="Powell J.R."/>
            <person name="Prohaska S."/>
            <person name="Pruitt K."/>
            <person name="Puig M."/>
            <person name="Quesneville H."/>
            <person name="Ram K.R."/>
            <person name="Rand D."/>
            <person name="Rasmussen M.D."/>
            <person name="Reed L.K."/>
            <person name="Reenan R."/>
            <person name="Reily A."/>
            <person name="Remington K.A."/>
            <person name="Rieger T.T."/>
            <person name="Ritchie M.G."/>
            <person name="Robin C."/>
            <person name="Rogers Y.H."/>
            <person name="Rohde C."/>
            <person name="Rozas J."/>
            <person name="Rubenfield M.J."/>
            <person name="Ruiz A."/>
            <person name="Russo S."/>
            <person name="Salzberg S.L."/>
            <person name="Sanchez-Gracia A."/>
            <person name="Saranga D.J."/>
            <person name="Sato H."/>
            <person name="Schaeffer S.W."/>
            <person name="Schatz M.C."/>
            <person name="Schlenke T."/>
            <person name="Schwartz R."/>
            <person name="Segarra C."/>
            <person name="Singh R.S."/>
            <person name="Sirot L."/>
            <person name="Sirota M."/>
            <person name="Sisneros N.B."/>
            <person name="Smith C.D."/>
            <person name="Smith T.F."/>
            <person name="Spieth J."/>
            <person name="Stage D.E."/>
            <person name="Stark A."/>
            <person name="Stephan W."/>
            <person name="Strausberg R.L."/>
            <person name="Strempel S."/>
            <person name="Sturgill D."/>
            <person name="Sutton G."/>
            <person name="Sutton G.G."/>
            <person name="Tao W."/>
            <person name="Teichmann S."/>
            <person name="Tobari Y.N."/>
            <person name="Tomimura Y."/>
            <person name="Tsolas J.M."/>
            <person name="Valente V.L."/>
            <person name="Venter E."/>
            <person name="Venter J.C."/>
            <person name="Vicario S."/>
            <person name="Vieira F.G."/>
            <person name="Vilella A.J."/>
            <person name="Villasante A."/>
            <person name="Walenz B."/>
            <person name="Wang J."/>
            <person name="Wasserman M."/>
            <person name="Watts T."/>
            <person name="Wilson D."/>
            <person name="Wilson R.K."/>
            <person name="Wing R.A."/>
            <person name="Wolfner M.F."/>
            <person name="Wong A."/>
            <person name="Wong G.K."/>
            <person name="Wu C.I."/>
            <person name="Wu G."/>
            <person name="Yamamoto D."/>
            <person name="Yang H.P."/>
            <person name="Yang S.P."/>
            <person name="Yorke J.A."/>
            <person name="Yoshida K."/>
            <person name="Zdobnov E."/>
            <person name="Zhang P."/>
            <person name="Zhang Y."/>
            <person name="Zimin A.V."/>
            <person name="Baldwin J."/>
            <person name="Abdouelleil A."/>
            <person name="Abdulkadir J."/>
            <person name="Abebe A."/>
            <person name="Abera B."/>
            <person name="Abreu J."/>
            <person name="Acer S.C."/>
            <person name="Aftuck L."/>
            <person name="Alexander A."/>
            <person name="An P."/>
            <person name="Anderson E."/>
            <person name="Anderson S."/>
            <person name="Arachi H."/>
            <person name="Azer M."/>
            <person name="Bachantsang P."/>
            <person name="Barry A."/>
            <person name="Bayul T."/>
            <person name="Berlin A."/>
            <person name="Bessette D."/>
            <person name="Bloom T."/>
            <person name="Blye J."/>
            <person name="Boguslavskiy L."/>
            <person name="Bonnet C."/>
            <person name="Boukhgalter B."/>
            <person name="Bourzgui I."/>
            <person name="Brown A."/>
            <person name="Cahill P."/>
            <person name="Channer S."/>
            <person name="Cheshatsang Y."/>
            <person name="Chuda L."/>
            <person name="Citroen M."/>
            <person name="Collymore A."/>
            <person name="Cooke P."/>
            <person name="Costello M."/>
            <person name="D'Aco K."/>
            <person name="Daza R."/>
            <person name="De Haan G."/>
            <person name="DeGray S."/>
            <person name="DeMaso C."/>
            <person name="Dhargay N."/>
            <person name="Dooley K."/>
            <person name="Dooley E."/>
            <person name="Doricent M."/>
            <person name="Dorje P."/>
            <person name="Dorjee K."/>
            <person name="Dupes A."/>
            <person name="Elong R."/>
            <person name="Falk J."/>
            <person name="Farina A."/>
            <person name="Faro S."/>
            <person name="Ferguson D."/>
            <person name="Fisher S."/>
            <person name="Foley C.D."/>
            <person name="Franke A."/>
            <person name="Friedrich D."/>
            <person name="Gadbois L."/>
            <person name="Gearin G."/>
            <person name="Gearin C.R."/>
            <person name="Giannoukos G."/>
            <person name="Goode T."/>
            <person name="Graham J."/>
            <person name="Grandbois E."/>
            <person name="Grewal S."/>
            <person name="Gyaltsen K."/>
            <person name="Hafez N."/>
            <person name="Hagos B."/>
            <person name="Hall J."/>
            <person name="Henson C."/>
            <person name="Hollinger A."/>
            <person name="Honan T."/>
            <person name="Huard M.D."/>
            <person name="Hughes L."/>
            <person name="Hurhula B."/>
            <person name="Husby M.E."/>
            <person name="Kamat A."/>
            <person name="Kanga B."/>
            <person name="Kashin S."/>
            <person name="Khazanovich D."/>
            <person name="Kisner P."/>
            <person name="Lance K."/>
            <person name="Lara M."/>
            <person name="Lee W."/>
            <person name="Lennon N."/>
            <person name="Letendre F."/>
            <person name="LeVine R."/>
            <person name="Lipovsky A."/>
            <person name="Liu X."/>
            <person name="Liu J."/>
            <person name="Liu S."/>
            <person name="Lokyitsang T."/>
            <person name="Lokyitsang Y."/>
            <person name="Lubonja R."/>
            <person name="Lui A."/>
            <person name="MacDonald P."/>
            <person name="Magnisalis V."/>
            <person name="Maru K."/>
            <person name="Matthews C."/>
            <person name="McCusker W."/>
            <person name="McDonough S."/>
            <person name="Mehta T."/>
            <person name="Meldrim J."/>
            <person name="Meneus L."/>
            <person name="Mihai O."/>
            <person name="Mihalev A."/>
            <person name="Mihova T."/>
            <person name="Mittelman R."/>
            <person name="Mlenga V."/>
            <person name="Montmayeur A."/>
            <person name="Mulrain L."/>
            <person name="Navidi A."/>
            <person name="Naylor J."/>
            <person name="Negash T."/>
            <person name="Nguyen T."/>
            <person name="Nguyen N."/>
            <person name="Nicol R."/>
            <person name="Norbu C."/>
            <person name="Norbu N."/>
            <person name="Novod N."/>
            <person name="O'Neill B."/>
            <person name="Osman S."/>
            <person name="Markiewicz E."/>
            <person name="Oyono O.L."/>
            <person name="Patti C."/>
            <person name="Phunkhang P."/>
            <person name="Pierre F."/>
            <person name="Priest M."/>
            <person name="Raghuraman S."/>
            <person name="Rege F."/>
            <person name="Reyes R."/>
            <person name="Rise C."/>
            <person name="Rogov P."/>
            <person name="Ross K."/>
            <person name="Ryan E."/>
            <person name="Settipalli S."/>
            <person name="Shea T."/>
            <person name="Sherpa N."/>
            <person name="Shi L."/>
            <person name="Shih D."/>
            <person name="Sparrow T."/>
            <person name="Spaulding J."/>
            <person name="Stalker J."/>
            <person name="Stange-Thomann N."/>
            <person name="Stavropoulos S."/>
            <person name="Stone C."/>
            <person name="Strader C."/>
            <person name="Tesfaye S."/>
            <person name="Thomson T."/>
            <person name="Thoulutsang Y."/>
            <person name="Thoulutsang D."/>
            <person name="Topham K."/>
            <person name="Topping I."/>
            <person name="Tsamla T."/>
            <person name="Vassiliev H."/>
            <person name="Vo A."/>
            <person name="Wangchuk T."/>
            <person name="Wangdi T."/>
            <person name="Weiand M."/>
            <person name="Wilkinson J."/>
            <person name="Wilson A."/>
            <person name="Yadav S."/>
            <person name="Young G."/>
            <person name="Yu Q."/>
            <person name="Zembek L."/>
            <person name="Zhong D."/>
            <person name="Zimmer A."/>
            <person name="Zwirko Z."/>
            <person name="Jaffe D.B."/>
            <person name="Alvarez P."/>
            <person name="Brockman W."/>
            <person name="Butler J."/>
            <person name="Chin C."/>
            <person name="Gnerre S."/>
            <person name="Grabherr M."/>
            <person name="Kleber M."/>
            <person name="Mauceli E."/>
            <person name="MacCallum I."/>
        </authorList>
    </citation>
    <scope>NUCLEOTIDE SEQUENCE [LARGE SCALE GENOMIC DNA]</scope>
    <source>
        <strain evidence="20">Tucson 14024-0371.13</strain>
    </source>
</reference>
<dbReference type="Pfam" id="PF13639">
    <property type="entry name" value="zf-RING_2"/>
    <property type="match status" value="1"/>
</dbReference>
<evidence type="ECO:0000259" key="18">
    <source>
        <dbReference type="PROSITE" id="PS50089"/>
    </source>
</evidence>
<dbReference type="EC" id="2.3.2.27" evidence="5"/>
<dbReference type="InterPro" id="IPR001680">
    <property type="entry name" value="WD40_rpt"/>
</dbReference>
<evidence type="ECO:0000256" key="12">
    <source>
        <dbReference type="ARBA" id="ARBA00022786"/>
    </source>
</evidence>
<evidence type="ECO:0000256" key="6">
    <source>
        <dbReference type="ARBA" id="ARBA00022490"/>
    </source>
</evidence>
<evidence type="ECO:0000256" key="7">
    <source>
        <dbReference type="ARBA" id="ARBA00022574"/>
    </source>
</evidence>
<comment type="subcellular location">
    <subcellularLocation>
        <location evidence="3">Cytoplasm</location>
    </subcellularLocation>
    <subcellularLocation>
        <location evidence="2">Nucleus</location>
        <location evidence="2">PML body</location>
    </subcellularLocation>
</comment>
<dbReference type="GO" id="GO:0005737">
    <property type="term" value="C:cytoplasm"/>
    <property type="evidence" value="ECO:0007669"/>
    <property type="project" value="UniProtKB-SubCell"/>
</dbReference>
<dbReference type="STRING" id="7217.B3M4E2"/>
<organism evidence="19 20">
    <name type="scientific">Drosophila ananassae</name>
    <name type="common">Fruit fly</name>
    <dbReference type="NCBI Taxonomy" id="7217"/>
    <lineage>
        <taxon>Eukaryota</taxon>
        <taxon>Metazoa</taxon>
        <taxon>Ecdysozoa</taxon>
        <taxon>Arthropoda</taxon>
        <taxon>Hexapoda</taxon>
        <taxon>Insecta</taxon>
        <taxon>Pterygota</taxon>
        <taxon>Neoptera</taxon>
        <taxon>Endopterygota</taxon>
        <taxon>Diptera</taxon>
        <taxon>Brachycera</taxon>
        <taxon>Muscomorpha</taxon>
        <taxon>Ephydroidea</taxon>
        <taxon>Drosophilidae</taxon>
        <taxon>Drosophila</taxon>
        <taxon>Sophophora</taxon>
    </lineage>
</organism>
<dbReference type="Proteomes" id="UP000007801">
    <property type="component" value="Unassembled WGS sequence"/>
</dbReference>
<keyword evidence="14" id="KW-0234">DNA repair</keyword>
<keyword evidence="13" id="KW-0862">Zinc</keyword>
<keyword evidence="7" id="KW-0853">WD repeat</keyword>
<dbReference type="InterPro" id="IPR036322">
    <property type="entry name" value="WD40_repeat_dom_sf"/>
</dbReference>
<dbReference type="SMART" id="SM00184">
    <property type="entry name" value="RING"/>
    <property type="match status" value="1"/>
</dbReference>